<reference evidence="1 2" key="1">
    <citation type="journal article" date="2022" name="New Phytol.">
        <title>Ecological generalism drives hyperdiversity of secondary metabolite gene clusters in xylarialean endophytes.</title>
        <authorList>
            <person name="Franco M.E.E."/>
            <person name="Wisecaver J.H."/>
            <person name="Arnold A.E."/>
            <person name="Ju Y.M."/>
            <person name="Slot J.C."/>
            <person name="Ahrendt S."/>
            <person name="Moore L.P."/>
            <person name="Eastman K.E."/>
            <person name="Scott K."/>
            <person name="Konkel Z."/>
            <person name="Mondo S.J."/>
            <person name="Kuo A."/>
            <person name="Hayes R.D."/>
            <person name="Haridas S."/>
            <person name="Andreopoulos B."/>
            <person name="Riley R."/>
            <person name="LaButti K."/>
            <person name="Pangilinan J."/>
            <person name="Lipzen A."/>
            <person name="Amirebrahimi M."/>
            <person name="Yan J."/>
            <person name="Adam C."/>
            <person name="Keymanesh K."/>
            <person name="Ng V."/>
            <person name="Louie K."/>
            <person name="Northen T."/>
            <person name="Drula E."/>
            <person name="Henrissat B."/>
            <person name="Hsieh H.M."/>
            <person name="Youens-Clark K."/>
            <person name="Lutzoni F."/>
            <person name="Miadlikowska J."/>
            <person name="Eastwood D.C."/>
            <person name="Hamelin R.C."/>
            <person name="Grigoriev I.V."/>
            <person name="U'Ren J.M."/>
        </authorList>
    </citation>
    <scope>NUCLEOTIDE SEQUENCE [LARGE SCALE GENOMIC DNA]</scope>
    <source>
        <strain evidence="1 2">ER1909</strain>
    </source>
</reference>
<keyword evidence="2" id="KW-1185">Reference proteome</keyword>
<evidence type="ECO:0000313" key="1">
    <source>
        <dbReference type="EMBL" id="KAI6091662.1"/>
    </source>
</evidence>
<accession>A0ACC0DH36</accession>
<protein>
    <submittedName>
        <fullName evidence="1">Uncharacterized protein</fullName>
    </submittedName>
</protein>
<name>A0ACC0DH36_9PEZI</name>
<organism evidence="1 2">
    <name type="scientific">Hypoxylon rubiginosum</name>
    <dbReference type="NCBI Taxonomy" id="110542"/>
    <lineage>
        <taxon>Eukaryota</taxon>
        <taxon>Fungi</taxon>
        <taxon>Dikarya</taxon>
        <taxon>Ascomycota</taxon>
        <taxon>Pezizomycotina</taxon>
        <taxon>Sordariomycetes</taxon>
        <taxon>Xylariomycetidae</taxon>
        <taxon>Xylariales</taxon>
        <taxon>Hypoxylaceae</taxon>
        <taxon>Hypoxylon</taxon>
    </lineage>
</organism>
<comment type="caution">
    <text evidence="1">The sequence shown here is derived from an EMBL/GenBank/DDBJ whole genome shotgun (WGS) entry which is preliminary data.</text>
</comment>
<sequence length="111" mass="12160">MGAYVTAFFLTTTLSTVIMGNPIGTGLDGFRNYFLTTYKYKVRGDFEGTAKELFGLLRPQLSTDQRTLNILASNILCSLEECGAIEFLPRVGPCSSCLQLIKSNTELAASY</sequence>
<dbReference type="Proteomes" id="UP001497680">
    <property type="component" value="Unassembled WGS sequence"/>
</dbReference>
<dbReference type="EMBL" id="MU394286">
    <property type="protein sequence ID" value="KAI6091662.1"/>
    <property type="molecule type" value="Genomic_DNA"/>
</dbReference>
<proteinExistence type="predicted"/>
<gene>
    <name evidence="1" type="ORF">F4821DRAFT_226592</name>
</gene>
<evidence type="ECO:0000313" key="2">
    <source>
        <dbReference type="Proteomes" id="UP001497680"/>
    </source>
</evidence>